<dbReference type="Gene3D" id="3.60.21.70">
    <property type="entry name" value="PhoD-like phosphatase"/>
    <property type="match status" value="1"/>
</dbReference>
<dbReference type="Proteomes" id="UP000039046">
    <property type="component" value="Unassembled WGS sequence"/>
</dbReference>
<organism evidence="3 4">
    <name type="scientific">[Torrubiella] hemipterigena</name>
    <dbReference type="NCBI Taxonomy" id="1531966"/>
    <lineage>
        <taxon>Eukaryota</taxon>
        <taxon>Fungi</taxon>
        <taxon>Dikarya</taxon>
        <taxon>Ascomycota</taxon>
        <taxon>Pezizomycotina</taxon>
        <taxon>Sordariomycetes</taxon>
        <taxon>Hypocreomycetidae</taxon>
        <taxon>Hypocreales</taxon>
        <taxon>Clavicipitaceae</taxon>
        <taxon>Clavicipitaceae incertae sedis</taxon>
        <taxon>'Torrubiella' clade</taxon>
    </lineage>
</organism>
<protein>
    <submittedName>
        <fullName evidence="3">Putative Alkaline phosphatase D-related protein</fullName>
    </submittedName>
</protein>
<dbReference type="OrthoDB" id="9999821at2759"/>
<feature type="region of interest" description="Disordered" evidence="1">
    <location>
        <begin position="120"/>
        <end position="149"/>
    </location>
</feature>
<evidence type="ECO:0000256" key="1">
    <source>
        <dbReference type="SAM" id="MobiDB-lite"/>
    </source>
</evidence>
<feature type="domain" description="PhoD-like phosphatase" evidence="2">
    <location>
        <begin position="425"/>
        <end position="497"/>
    </location>
</feature>
<gene>
    <name evidence="3" type="ORF">VHEMI06466</name>
</gene>
<dbReference type="Pfam" id="PF19050">
    <property type="entry name" value="PhoD_2"/>
    <property type="match status" value="3"/>
</dbReference>
<feature type="domain" description="PhoD-like phosphatase" evidence="2">
    <location>
        <begin position="511"/>
        <end position="669"/>
    </location>
</feature>
<evidence type="ECO:0000313" key="3">
    <source>
        <dbReference type="EMBL" id="CEJ90703.1"/>
    </source>
</evidence>
<dbReference type="InterPro" id="IPR018946">
    <property type="entry name" value="PhoD-like_MPP"/>
</dbReference>
<dbReference type="EMBL" id="CDHN01000003">
    <property type="protein sequence ID" value="CEJ90703.1"/>
    <property type="molecule type" value="Genomic_DNA"/>
</dbReference>
<feature type="region of interest" description="Disordered" evidence="1">
    <location>
        <begin position="63"/>
        <end position="88"/>
    </location>
</feature>
<evidence type="ECO:0000259" key="2">
    <source>
        <dbReference type="Pfam" id="PF19050"/>
    </source>
</evidence>
<dbReference type="PANTHER" id="PTHR46689:SF3">
    <property type="entry name" value="PHOD-LIKE PHOSPHATASE DOMAIN-CONTAINING PROTEIN"/>
    <property type="match status" value="1"/>
</dbReference>
<keyword evidence="4" id="KW-1185">Reference proteome</keyword>
<dbReference type="GO" id="GO:0016020">
    <property type="term" value="C:membrane"/>
    <property type="evidence" value="ECO:0007669"/>
    <property type="project" value="TreeGrafter"/>
</dbReference>
<dbReference type="PANTHER" id="PTHR46689">
    <property type="entry name" value="MEMBRANE PROTEIN, PUTATIVE-RELATED"/>
    <property type="match status" value="1"/>
</dbReference>
<reference evidence="3 4" key="1">
    <citation type="journal article" date="2015" name="Genome Announc.">
        <title>Draft Genome Sequence and Gene Annotation of the Entomopathogenic Fungus Verticillium hemipterigenum.</title>
        <authorList>
            <person name="Horn F."/>
            <person name="Habel A."/>
            <person name="Scharf D.H."/>
            <person name="Dworschak J."/>
            <person name="Brakhage A.A."/>
            <person name="Guthke R."/>
            <person name="Hertweck C."/>
            <person name="Linde J."/>
        </authorList>
    </citation>
    <scope>NUCLEOTIDE SEQUENCE [LARGE SCALE GENOMIC DNA]</scope>
</reference>
<name>A0A0A1TJJ7_9HYPO</name>
<accession>A0A0A1TJJ7</accession>
<dbReference type="CDD" id="cd07389">
    <property type="entry name" value="MPP_PhoD"/>
    <property type="match status" value="1"/>
</dbReference>
<feature type="domain" description="PhoD-like phosphatase" evidence="2">
    <location>
        <begin position="210"/>
        <end position="370"/>
    </location>
</feature>
<feature type="region of interest" description="Disordered" evidence="1">
    <location>
        <begin position="1"/>
        <end position="51"/>
    </location>
</feature>
<evidence type="ECO:0000313" key="4">
    <source>
        <dbReference type="Proteomes" id="UP000039046"/>
    </source>
</evidence>
<dbReference type="HOGENOM" id="CLU_000998_3_0_1"/>
<dbReference type="AlphaFoldDB" id="A0A0A1TJJ7"/>
<proteinExistence type="predicted"/>
<sequence length="762" mass="84537">MADSNDSKDQHNRPTSSDHYASASRWRHQESSRFHRHAKEGRDATASSSGDTAALASFLNSSRVEGNGQDGAGHIPIQIDGPSDSPGHDIACGPLLNYRRTVDNRWHGSVLIVVEGGGPEIQHQPTMHLRKAGEAPTARTDEAEGAGDDTTVVTTGTVLQGERLYSDKRNTFWVFNIEVPIKATETEYEYDFPDMRISSNDKPRTNSFFVPAATESMRLMFHSCNGFSVGTDEDAYSGAPLWNDVMRKHKRAPFHVMLGGGDQIYNDGIRVNGPLRPWTDIGNPKKRREFPFSEKLRAECDDYYLQNYIRWYNTAPFCYANGQIPQVNIWDDHDIIDGFGSYVDRFMKCDVFRGIGGTAHKYYMLFQHHIAPPKSTYTSDFKGPGEDPYQLEGVFVAQPKIGDQYILGAKPGPYVEESSFNIYARLGARMAMIGIDARTERTRHQVNYPETYDLIFERARQELGAAAASGQPIQHLILLLGIPIAYPRLTWLENILRSPLIGPIKFLNRRFGLGGGFFNHFDGSVDLLDDLDDHYTAKTHKVERRQIIEQLQALAAEFSVRVTILGGDVHLAALGRFYANPDMKKPVEEDNTYMANIISSAIVNKPPPQAVANLLARRNKIHHLNDKTDETLLDLFNRDPGEDGKTAAFNHCTMPSRNFAMLTENSPNNAPLAEIASEATTAQPTSFIGRDGHKELHKGEIGAGTEHRSASDAHGKANDGSLDIRINVEIDQHDAEGKTQAYGLSVPQLRAAAVAAAATTQA</sequence>
<feature type="compositionally biased region" description="Basic and acidic residues" evidence="1">
    <location>
        <begin position="1"/>
        <end position="12"/>
    </location>
</feature>
<dbReference type="InterPro" id="IPR038607">
    <property type="entry name" value="PhoD-like_sf"/>
</dbReference>
<dbReference type="InterPro" id="IPR043904">
    <property type="entry name" value="PhoD_2-like"/>
</dbReference>
<dbReference type="STRING" id="1531966.A0A0A1TJJ7"/>